<feature type="compositionally biased region" description="Pro residues" evidence="1">
    <location>
        <begin position="254"/>
        <end position="271"/>
    </location>
</feature>
<dbReference type="GO" id="GO:0005096">
    <property type="term" value="F:GTPase activator activity"/>
    <property type="evidence" value="ECO:0007669"/>
    <property type="project" value="TreeGrafter"/>
</dbReference>
<dbReference type="PANTHER" id="PTHR23179">
    <property type="entry name" value="T-CELL ACTIVATION RHO GTPASE ACTIVATING PROTEIN-RELATED"/>
    <property type="match status" value="1"/>
</dbReference>
<protein>
    <submittedName>
        <fullName evidence="3">Rho-GAP domain-containing protein</fullName>
    </submittedName>
</protein>
<dbReference type="InterPro" id="IPR000198">
    <property type="entry name" value="RhoGAP_dom"/>
</dbReference>
<dbReference type="Gene3D" id="1.10.555.10">
    <property type="entry name" value="Rho GTPase activation protein"/>
    <property type="match status" value="1"/>
</dbReference>
<feature type="region of interest" description="Disordered" evidence="1">
    <location>
        <begin position="251"/>
        <end position="271"/>
    </location>
</feature>
<name>A0A5K3FXS0_MESCO</name>
<dbReference type="InterPro" id="IPR008936">
    <property type="entry name" value="Rho_GTPase_activation_prot"/>
</dbReference>
<reference evidence="3" key="1">
    <citation type="submission" date="2019-11" db="UniProtKB">
        <authorList>
            <consortium name="WormBaseParasite"/>
        </authorList>
    </citation>
    <scope>IDENTIFICATION</scope>
</reference>
<dbReference type="AlphaFoldDB" id="A0A5K3FXS0"/>
<dbReference type="Pfam" id="PF00620">
    <property type="entry name" value="RhoGAP"/>
    <property type="match status" value="1"/>
</dbReference>
<proteinExistence type="predicted"/>
<organism evidence="3">
    <name type="scientific">Mesocestoides corti</name>
    <name type="common">Flatworm</name>
    <dbReference type="NCBI Taxonomy" id="53468"/>
    <lineage>
        <taxon>Eukaryota</taxon>
        <taxon>Metazoa</taxon>
        <taxon>Spiralia</taxon>
        <taxon>Lophotrochozoa</taxon>
        <taxon>Platyhelminthes</taxon>
        <taxon>Cestoda</taxon>
        <taxon>Eucestoda</taxon>
        <taxon>Cyclophyllidea</taxon>
        <taxon>Mesocestoididae</taxon>
        <taxon>Mesocestoides</taxon>
    </lineage>
</organism>
<dbReference type="GO" id="GO:0007165">
    <property type="term" value="P:signal transduction"/>
    <property type="evidence" value="ECO:0007669"/>
    <property type="project" value="InterPro"/>
</dbReference>
<dbReference type="WBParaSite" id="MCU_011581-RA">
    <property type="protein sequence ID" value="MCU_011581-RA"/>
    <property type="gene ID" value="MCU_011581"/>
</dbReference>
<evidence type="ECO:0000313" key="3">
    <source>
        <dbReference type="WBParaSite" id="MCU_011581-RA"/>
    </source>
</evidence>
<evidence type="ECO:0000259" key="2">
    <source>
        <dbReference type="PROSITE" id="PS50238"/>
    </source>
</evidence>
<feature type="region of interest" description="Disordered" evidence="1">
    <location>
        <begin position="1"/>
        <end position="26"/>
    </location>
</feature>
<accession>A0A5K3FXS0</accession>
<dbReference type="PROSITE" id="PS50238">
    <property type="entry name" value="RHOGAP"/>
    <property type="match status" value="1"/>
</dbReference>
<dbReference type="PANTHER" id="PTHR23179:SF27">
    <property type="entry name" value="RHO GTPASE ACTIVATING PROTEIN AT 71E, ISOFORM D"/>
    <property type="match status" value="1"/>
</dbReference>
<dbReference type="SUPFAM" id="SSF48350">
    <property type="entry name" value="GTPase activation domain, GAP"/>
    <property type="match status" value="1"/>
</dbReference>
<evidence type="ECO:0000256" key="1">
    <source>
        <dbReference type="SAM" id="MobiDB-lite"/>
    </source>
</evidence>
<sequence>MRRESAAVGGGEGDVEEHDKPRHRTTSIPEPVFTLFAFLARQGVHISDLFRRPGNINQMKVISSSLAKGELVDWSAYNVYTVANVAKRFLLSVPGGIFGEQNERRLLVAAVPLETGGSPRTATTQPSSHRLPPKLQHAPGFQSSGENQGLADVGSVERTIFVSSLFADKTGFLCDFGMLPPTPNERDQLNIFIEVLDSLPPPCRELAIIIFGILHSMVRHAGFEVTTGCHSCTPSTARGSSSRHSTLTLLAPHCSPPPAPPPSPPPPSPPPIRTLAEAVAKSVAGALLHTCPLSVDLVDRGAQVSSLCFFIIISRNVYEFFLINLAS</sequence>
<feature type="domain" description="Rho-GAP" evidence="2">
    <location>
        <begin position="13"/>
        <end position="287"/>
    </location>
</feature>
<dbReference type="SMART" id="SM00324">
    <property type="entry name" value="RhoGAP"/>
    <property type="match status" value="1"/>
</dbReference>